<dbReference type="InterPro" id="IPR007349">
    <property type="entry name" value="DUF418"/>
</dbReference>
<feature type="transmembrane region" description="Helical" evidence="1">
    <location>
        <begin position="61"/>
        <end position="84"/>
    </location>
</feature>
<dbReference type="Proteomes" id="UP000439522">
    <property type="component" value="Unassembled WGS sequence"/>
</dbReference>
<keyword evidence="4" id="KW-1185">Reference proteome</keyword>
<name>A0A6I4TES9_9SPHN</name>
<feature type="transmembrane region" description="Helical" evidence="1">
    <location>
        <begin position="149"/>
        <end position="167"/>
    </location>
</feature>
<reference evidence="3 4" key="1">
    <citation type="submission" date="2019-12" db="EMBL/GenBank/DDBJ databases">
        <title>Genomic-based taxomic classification of the family Erythrobacteraceae.</title>
        <authorList>
            <person name="Xu L."/>
        </authorList>
    </citation>
    <scope>NUCLEOTIDE SEQUENCE [LARGE SCALE GENOMIC DNA]</scope>
    <source>
        <strain evidence="3 4">100921-2</strain>
    </source>
</reference>
<dbReference type="InterPro" id="IPR052529">
    <property type="entry name" value="Bact_Transport_Assoc"/>
</dbReference>
<gene>
    <name evidence="3" type="ORF">GRI40_05550</name>
</gene>
<feature type="transmembrane region" description="Helical" evidence="1">
    <location>
        <begin position="322"/>
        <end position="342"/>
    </location>
</feature>
<evidence type="ECO:0000313" key="3">
    <source>
        <dbReference type="EMBL" id="MXO74685.1"/>
    </source>
</evidence>
<feature type="transmembrane region" description="Helical" evidence="1">
    <location>
        <begin position="286"/>
        <end position="302"/>
    </location>
</feature>
<keyword evidence="1" id="KW-1133">Transmembrane helix</keyword>
<feature type="domain" description="DUF418" evidence="2">
    <location>
        <begin position="230"/>
        <end position="388"/>
    </location>
</feature>
<evidence type="ECO:0000256" key="1">
    <source>
        <dbReference type="SAM" id="Phobius"/>
    </source>
</evidence>
<protein>
    <submittedName>
        <fullName evidence="3">DUF418 domain-containing protein</fullName>
    </submittedName>
</protein>
<dbReference type="Pfam" id="PF04235">
    <property type="entry name" value="DUF418"/>
    <property type="match status" value="1"/>
</dbReference>
<feature type="transmembrane region" description="Helical" evidence="1">
    <location>
        <begin position="348"/>
        <end position="364"/>
    </location>
</feature>
<dbReference type="PANTHER" id="PTHR30590:SF2">
    <property type="entry name" value="INNER MEMBRANE PROTEIN"/>
    <property type="match status" value="1"/>
</dbReference>
<dbReference type="EMBL" id="WTZA01000001">
    <property type="protein sequence ID" value="MXO74685.1"/>
    <property type="molecule type" value="Genomic_DNA"/>
</dbReference>
<feature type="transmembrane region" description="Helical" evidence="1">
    <location>
        <begin position="20"/>
        <end position="41"/>
    </location>
</feature>
<evidence type="ECO:0000259" key="2">
    <source>
        <dbReference type="Pfam" id="PF04235"/>
    </source>
</evidence>
<feature type="transmembrane region" description="Helical" evidence="1">
    <location>
        <begin position="216"/>
        <end position="235"/>
    </location>
</feature>
<sequence length="396" mass="43366">MPQLPADRRLASLDLTRGVAVMGILAANIVAFGQPFIAYTWPGGFATPPGTADPWLWAAQFVVIDGKMRGLFSLLFGAGMALFAERAAARGQGDLLQLRRLAWLFAFGLLHFYFLWRGDILASYAVCGLLVLPMLRWSPVTQIGAAMTGYLFGAVSSALVFGGWWASGTDRAGPASEHLDAQRETAIAHGGGYVEYVTHAFAAHRWDWLDGISQSFTETVPLMLLGAALYRLGLFDGRIDRCAQARWALAAVVIGSVLTVLIAAWAMRDGLSYTGTLLAQYGLQPVARLPVIVGFAALLAPWRPKSGAWFAPRVAAAGRMAFSNYIFTSVVMLLVFQALGLFGRLDRMALYGIVMVTCVAMLGWSQPWLARFRYGPLEWLWRSLTYGKRMPMRKQA</sequence>
<accession>A0A6I4TES9</accession>
<proteinExistence type="predicted"/>
<dbReference type="PANTHER" id="PTHR30590">
    <property type="entry name" value="INNER MEMBRANE PROTEIN"/>
    <property type="match status" value="1"/>
</dbReference>
<keyword evidence="1" id="KW-0812">Transmembrane</keyword>
<dbReference type="AlphaFoldDB" id="A0A6I4TES9"/>
<dbReference type="OrthoDB" id="9807744at2"/>
<comment type="caution">
    <text evidence="3">The sequence shown here is derived from an EMBL/GenBank/DDBJ whole genome shotgun (WGS) entry which is preliminary data.</text>
</comment>
<organism evidence="3 4">
    <name type="scientific">Tsuneonella aeria</name>
    <dbReference type="NCBI Taxonomy" id="1837929"/>
    <lineage>
        <taxon>Bacteria</taxon>
        <taxon>Pseudomonadati</taxon>
        <taxon>Pseudomonadota</taxon>
        <taxon>Alphaproteobacteria</taxon>
        <taxon>Sphingomonadales</taxon>
        <taxon>Erythrobacteraceae</taxon>
        <taxon>Tsuneonella</taxon>
    </lineage>
</organism>
<evidence type="ECO:0000313" key="4">
    <source>
        <dbReference type="Proteomes" id="UP000439522"/>
    </source>
</evidence>
<feature type="transmembrane region" description="Helical" evidence="1">
    <location>
        <begin position="247"/>
        <end position="266"/>
    </location>
</feature>
<feature type="transmembrane region" description="Helical" evidence="1">
    <location>
        <begin position="120"/>
        <end position="137"/>
    </location>
</feature>
<feature type="transmembrane region" description="Helical" evidence="1">
    <location>
        <begin position="96"/>
        <end position="114"/>
    </location>
</feature>
<keyword evidence="1" id="KW-0472">Membrane</keyword>